<evidence type="ECO:0000259" key="3">
    <source>
        <dbReference type="PROSITE" id="PS51186"/>
    </source>
</evidence>
<dbReference type="Proteomes" id="UP000295818">
    <property type="component" value="Unassembled WGS sequence"/>
</dbReference>
<dbReference type="PROSITE" id="PS51186">
    <property type="entry name" value="GNAT"/>
    <property type="match status" value="1"/>
</dbReference>
<dbReference type="EMBL" id="SLWM01000004">
    <property type="protein sequence ID" value="TCO26004.1"/>
    <property type="molecule type" value="Genomic_DNA"/>
</dbReference>
<keyword evidence="2" id="KW-0012">Acyltransferase</keyword>
<dbReference type="RefSeq" id="WP_132188817.1">
    <property type="nucleotide sequence ID" value="NZ_SLWM01000004.1"/>
</dbReference>
<reference evidence="4 5" key="1">
    <citation type="journal article" date="2015" name="Stand. Genomic Sci.">
        <title>Genomic Encyclopedia of Bacterial and Archaeal Type Strains, Phase III: the genomes of soil and plant-associated and newly described type strains.</title>
        <authorList>
            <person name="Whitman W.B."/>
            <person name="Woyke T."/>
            <person name="Klenk H.P."/>
            <person name="Zhou Y."/>
            <person name="Lilburn T.G."/>
            <person name="Beck B.J."/>
            <person name="De Vos P."/>
            <person name="Vandamme P."/>
            <person name="Eisen J.A."/>
            <person name="Garrity G."/>
            <person name="Hugenholtz P."/>
            <person name="Kyrpides N.C."/>
        </authorList>
    </citation>
    <scope>NUCLEOTIDE SEQUENCE [LARGE SCALE GENOMIC DNA]</scope>
    <source>
        <strain evidence="4 5">VKM Ac-2538</strain>
    </source>
</reference>
<evidence type="ECO:0000256" key="1">
    <source>
        <dbReference type="ARBA" id="ARBA00022679"/>
    </source>
</evidence>
<evidence type="ECO:0000313" key="4">
    <source>
        <dbReference type="EMBL" id="TCO26004.1"/>
    </source>
</evidence>
<dbReference type="InterPro" id="IPR000182">
    <property type="entry name" value="GNAT_dom"/>
</dbReference>
<dbReference type="PANTHER" id="PTHR10545:SF29">
    <property type="entry name" value="GH14572P-RELATED"/>
    <property type="match status" value="1"/>
</dbReference>
<comment type="caution">
    <text evidence="4">The sequence shown here is derived from an EMBL/GenBank/DDBJ whole genome shotgun (WGS) entry which is preliminary data.</text>
</comment>
<evidence type="ECO:0000313" key="5">
    <source>
        <dbReference type="Proteomes" id="UP000295818"/>
    </source>
</evidence>
<dbReference type="InterPro" id="IPR016181">
    <property type="entry name" value="Acyl_CoA_acyltransferase"/>
</dbReference>
<evidence type="ECO:0000256" key="2">
    <source>
        <dbReference type="ARBA" id="ARBA00023315"/>
    </source>
</evidence>
<dbReference type="SUPFAM" id="SSF55729">
    <property type="entry name" value="Acyl-CoA N-acyltransferases (Nat)"/>
    <property type="match status" value="1"/>
</dbReference>
<protein>
    <submittedName>
        <fullName evidence="4">Ribosomal protein S18 acetylase RimI-like enzyme</fullName>
    </submittedName>
</protein>
<gene>
    <name evidence="4" type="ORF">EV644_104508</name>
</gene>
<keyword evidence="1" id="KW-0808">Transferase</keyword>
<sequence>MNASTSLSVRRASRQDAELVRTMVRELADHQDQGEHVTITVERWRELLGDDAVIVLVAEQKGQAVGYVSAFRRPHLWSGEDILALDDLYVRSDFRDAGVGRELMLELARHAQPERLTISWGMQPENVHGQRFYARLGAALRPKVVAAWNATAYTQALSA</sequence>
<dbReference type="Pfam" id="PF00583">
    <property type="entry name" value="Acetyltransf_1"/>
    <property type="match status" value="1"/>
</dbReference>
<dbReference type="PANTHER" id="PTHR10545">
    <property type="entry name" value="DIAMINE N-ACETYLTRANSFERASE"/>
    <property type="match status" value="1"/>
</dbReference>
<feature type="domain" description="N-acetyltransferase" evidence="3">
    <location>
        <begin position="7"/>
        <end position="159"/>
    </location>
</feature>
<dbReference type="CDD" id="cd04301">
    <property type="entry name" value="NAT_SF"/>
    <property type="match status" value="1"/>
</dbReference>
<dbReference type="InterPro" id="IPR051016">
    <property type="entry name" value="Diverse_Substrate_AcTransf"/>
</dbReference>
<keyword evidence="5" id="KW-1185">Reference proteome</keyword>
<organism evidence="4 5">
    <name type="scientific">Kribbella orskensis</name>
    <dbReference type="NCBI Taxonomy" id="2512216"/>
    <lineage>
        <taxon>Bacteria</taxon>
        <taxon>Bacillati</taxon>
        <taxon>Actinomycetota</taxon>
        <taxon>Actinomycetes</taxon>
        <taxon>Propionibacteriales</taxon>
        <taxon>Kribbellaceae</taxon>
        <taxon>Kribbella</taxon>
    </lineage>
</organism>
<accession>A0ABY2BNJ4</accession>
<name>A0ABY2BNJ4_9ACTN</name>
<dbReference type="Gene3D" id="3.40.630.30">
    <property type="match status" value="1"/>
</dbReference>
<proteinExistence type="predicted"/>